<dbReference type="EMBL" id="LKEB01000028">
    <property type="protein sequence ID" value="ROW10739.1"/>
    <property type="molecule type" value="Genomic_DNA"/>
</dbReference>
<feature type="domain" description="HMA" evidence="8">
    <location>
        <begin position="4"/>
        <end position="69"/>
    </location>
</feature>
<organism evidence="9 10">
    <name type="scientific">Cytospora leucostoma</name>
    <dbReference type="NCBI Taxonomy" id="1230097"/>
    <lineage>
        <taxon>Eukaryota</taxon>
        <taxon>Fungi</taxon>
        <taxon>Dikarya</taxon>
        <taxon>Ascomycota</taxon>
        <taxon>Pezizomycotina</taxon>
        <taxon>Sordariomycetes</taxon>
        <taxon>Sordariomycetidae</taxon>
        <taxon>Diaporthales</taxon>
        <taxon>Cytosporaceae</taxon>
        <taxon>Cytospora</taxon>
    </lineage>
</organism>
<reference evidence="9 10" key="1">
    <citation type="submission" date="2015-09" db="EMBL/GenBank/DDBJ databases">
        <title>Host preference determinants of Valsa canker pathogens revealed by comparative genomics.</title>
        <authorList>
            <person name="Yin Z."/>
            <person name="Huang L."/>
        </authorList>
    </citation>
    <scope>NUCLEOTIDE SEQUENCE [LARGE SCALE GENOMIC DNA]</scope>
    <source>
        <strain evidence="9 10">SXYLt</strain>
    </source>
</reference>
<evidence type="ECO:0000259" key="8">
    <source>
        <dbReference type="PROSITE" id="PS50846"/>
    </source>
</evidence>
<keyword evidence="3" id="KW-0187">Copper transport</keyword>
<dbReference type="FunFam" id="3.30.70.100:FF:000008">
    <property type="entry name" value="Copper transport protein ATOX1"/>
    <property type="match status" value="1"/>
</dbReference>
<dbReference type="STRING" id="1230097.A0A423X4C7"/>
<keyword evidence="4" id="KW-0186">Copper</keyword>
<comment type="similarity">
    <text evidence="7">Belongs to the ATX1 family.</text>
</comment>
<comment type="caution">
    <text evidence="9">The sequence shown here is derived from an EMBL/GenBank/DDBJ whole genome shotgun (WGS) entry which is preliminary data.</text>
</comment>
<name>A0A423X4C7_9PEZI</name>
<dbReference type="InParanoid" id="A0A423X4C7"/>
<proteinExistence type="inferred from homology"/>
<gene>
    <name evidence="9" type="ORF">VPNG_05082</name>
</gene>
<evidence type="ECO:0000256" key="6">
    <source>
        <dbReference type="ARBA" id="ARBA00023186"/>
    </source>
</evidence>
<evidence type="ECO:0000256" key="7">
    <source>
        <dbReference type="ARBA" id="ARBA00038171"/>
    </source>
</evidence>
<accession>A0A423X4C7</accession>
<dbReference type="PANTHER" id="PTHR46365:SF1">
    <property type="entry name" value="COPPER TRANSPORT PROTEIN ATOX1"/>
    <property type="match status" value="1"/>
</dbReference>
<dbReference type="InterPro" id="IPR017969">
    <property type="entry name" value="Heavy-metal-associated_CS"/>
</dbReference>
<dbReference type="GO" id="GO:0006825">
    <property type="term" value="P:copper ion transport"/>
    <property type="evidence" value="ECO:0007669"/>
    <property type="project" value="UniProtKB-KW"/>
</dbReference>
<dbReference type="PROSITE" id="PS50846">
    <property type="entry name" value="HMA_2"/>
    <property type="match status" value="1"/>
</dbReference>
<evidence type="ECO:0000313" key="10">
    <source>
        <dbReference type="Proteomes" id="UP000285146"/>
    </source>
</evidence>
<dbReference type="AlphaFoldDB" id="A0A423X4C7"/>
<dbReference type="SUPFAM" id="SSF55008">
    <property type="entry name" value="HMA, heavy metal-associated domain"/>
    <property type="match status" value="1"/>
</dbReference>
<dbReference type="Gene3D" id="3.30.70.100">
    <property type="match status" value="1"/>
</dbReference>
<dbReference type="Proteomes" id="UP000285146">
    <property type="component" value="Unassembled WGS sequence"/>
</dbReference>
<dbReference type="GO" id="GO:0005829">
    <property type="term" value="C:cytosol"/>
    <property type="evidence" value="ECO:0007669"/>
    <property type="project" value="TreeGrafter"/>
</dbReference>
<dbReference type="Pfam" id="PF00403">
    <property type="entry name" value="HMA"/>
    <property type="match status" value="1"/>
</dbReference>
<sequence length="84" mass="8915">MADTHTYKFNVSMSCTGCSGAIDRVLKRLDGVDSYEVSLENQTATVVAKPDLAYEKVLQTIAKTGKKVNSGEADGVSQSVEVSA</sequence>
<keyword evidence="6" id="KW-0143">Chaperone</keyword>
<evidence type="ECO:0000313" key="9">
    <source>
        <dbReference type="EMBL" id="ROW10739.1"/>
    </source>
</evidence>
<dbReference type="FunCoup" id="A0A423X4C7">
    <property type="interactions" value="539"/>
</dbReference>
<dbReference type="OrthoDB" id="689350at2759"/>
<keyword evidence="10" id="KW-1185">Reference proteome</keyword>
<dbReference type="PANTHER" id="PTHR46365">
    <property type="entry name" value="COPPER TRANSPORT PROTEIN ATOX1"/>
    <property type="match status" value="1"/>
</dbReference>
<keyword evidence="5" id="KW-0406">Ion transport</keyword>
<dbReference type="InterPro" id="IPR051881">
    <property type="entry name" value="Copper_transport_ATOX1-like"/>
</dbReference>
<evidence type="ECO:0000256" key="4">
    <source>
        <dbReference type="ARBA" id="ARBA00023008"/>
    </source>
</evidence>
<evidence type="ECO:0000256" key="3">
    <source>
        <dbReference type="ARBA" id="ARBA00022796"/>
    </source>
</evidence>
<dbReference type="InterPro" id="IPR006121">
    <property type="entry name" value="HMA_dom"/>
</dbReference>
<dbReference type="PROSITE" id="PS01047">
    <property type="entry name" value="HMA_1"/>
    <property type="match status" value="1"/>
</dbReference>
<keyword evidence="1" id="KW-0813">Transport</keyword>
<dbReference type="CDD" id="cd00371">
    <property type="entry name" value="HMA"/>
    <property type="match status" value="1"/>
</dbReference>
<evidence type="ECO:0000256" key="2">
    <source>
        <dbReference type="ARBA" id="ARBA00022723"/>
    </source>
</evidence>
<protein>
    <recommendedName>
        <fullName evidence="8">HMA domain-containing protein</fullName>
    </recommendedName>
</protein>
<dbReference type="GO" id="GO:0016531">
    <property type="term" value="F:copper chaperone activity"/>
    <property type="evidence" value="ECO:0007669"/>
    <property type="project" value="TreeGrafter"/>
</dbReference>
<dbReference type="InterPro" id="IPR036163">
    <property type="entry name" value="HMA_dom_sf"/>
</dbReference>
<keyword evidence="2" id="KW-0479">Metal-binding</keyword>
<evidence type="ECO:0000256" key="5">
    <source>
        <dbReference type="ARBA" id="ARBA00023065"/>
    </source>
</evidence>
<dbReference type="GO" id="GO:0046872">
    <property type="term" value="F:metal ion binding"/>
    <property type="evidence" value="ECO:0007669"/>
    <property type="project" value="UniProtKB-KW"/>
</dbReference>
<evidence type="ECO:0000256" key="1">
    <source>
        <dbReference type="ARBA" id="ARBA00022448"/>
    </source>
</evidence>